<dbReference type="InterPro" id="IPR002035">
    <property type="entry name" value="VWF_A"/>
</dbReference>
<proteinExistence type="predicted"/>
<evidence type="ECO:0000313" key="4">
    <source>
        <dbReference type="EMBL" id="PQO36185.1"/>
    </source>
</evidence>
<dbReference type="SMART" id="SM00327">
    <property type="entry name" value="VWA"/>
    <property type="match status" value="1"/>
</dbReference>
<organism evidence="4 5">
    <name type="scientific">Blastopirellula marina</name>
    <dbReference type="NCBI Taxonomy" id="124"/>
    <lineage>
        <taxon>Bacteria</taxon>
        <taxon>Pseudomonadati</taxon>
        <taxon>Planctomycetota</taxon>
        <taxon>Planctomycetia</taxon>
        <taxon>Pirellulales</taxon>
        <taxon>Pirellulaceae</taxon>
        <taxon>Blastopirellula</taxon>
    </lineage>
</organism>
<feature type="compositionally biased region" description="Basic and acidic residues" evidence="1">
    <location>
        <begin position="26"/>
        <end position="45"/>
    </location>
</feature>
<dbReference type="Gene3D" id="3.40.50.410">
    <property type="entry name" value="von Willebrand factor, type A domain"/>
    <property type="match status" value="1"/>
</dbReference>
<keyword evidence="2" id="KW-0472">Membrane</keyword>
<reference evidence="4 5" key="1">
    <citation type="submission" date="2018-02" db="EMBL/GenBank/DDBJ databases">
        <title>Comparative genomes isolates from brazilian mangrove.</title>
        <authorList>
            <person name="Araujo J.E."/>
            <person name="Taketani R.G."/>
            <person name="Silva M.C.P."/>
            <person name="Loureco M.V."/>
            <person name="Andreote F.D."/>
        </authorList>
    </citation>
    <scope>NUCLEOTIDE SEQUENCE [LARGE SCALE GENOMIC DNA]</scope>
    <source>
        <strain evidence="4 5">Hex-1 MGV</strain>
    </source>
</reference>
<dbReference type="OrthoDB" id="219385at2"/>
<keyword evidence="2" id="KW-1133">Transmembrane helix</keyword>
<accession>A0A2S8FVI0</accession>
<feature type="transmembrane region" description="Helical" evidence="2">
    <location>
        <begin position="66"/>
        <end position="86"/>
    </location>
</feature>
<keyword evidence="2" id="KW-0812">Transmembrane</keyword>
<dbReference type="Proteomes" id="UP000238322">
    <property type="component" value="Unassembled WGS sequence"/>
</dbReference>
<feature type="domain" description="VWFA" evidence="3">
    <location>
        <begin position="1202"/>
        <end position="1444"/>
    </location>
</feature>
<evidence type="ECO:0000256" key="1">
    <source>
        <dbReference type="SAM" id="MobiDB-lite"/>
    </source>
</evidence>
<sequence>MADWREGAGKPKPRKPKNTPQPTAKSPKEPTGWRDRRKSEGDQGGKKSGKAYLQDNTRKGPKNIGILNLLLFALVVLVGSFVAIIGCQPTKTPMFYMATLQHDDPLWEPNAYAQEDRENFILSMDDSAANIELTTGQEMAVGSDNQKPWLDLNDDEFTSAIQKYLDTANGPGGPRPGGWVFYLSCHGVTNYDAIPYLVAKNSRALDPQQPDSQTRGDHLVPLESILQTISEHPKVQRNPKSFKLIVLDMGRMESQWSADRLCGNFAQAAQTLANQLPTNIQLSNTYILLSNSDGQKAWANPWEGGTNFGLFFGRGLMGDANETVDSHDDDSISMGELHRYLTKQVDDWAVQHFNSRQVPVLIPVGQSPLPDSVLLSRVGDSSFQIKPSDASSGTGAKRLAEYWEAIEFLGDNGALRLAPARFSLIQYQLTRAESFARGGIAYQSAFTQAAQSLNQSIADLAATLAKYDAVVEQQIATSNLAYFQGSSVKKNVKGTSSFPIGSLAAWNAIHTGKKPEIPTLEDLTTHNGKVADDAKADDIKSQDKAKPLVCPDYYVAADSLLNTFSQQREMTPTNINLVVEYLLTAPNSPVTPEGTGTHAVEVEFLVMLGKYLELLDADFGIQPSSFDATDYRLAMSQLLESRRRLERIVIVEDERVFPWLEPVLDDAEETRRSAEDLLFALNPKEAIKVATPLTEGAQGLEAIEKKKARLTEAYLVADCVRASVPFLLEWLTHQPYADDVRKQRISQAVAALEKCHELVNQLTPPKLEGDVRPNYGKAPVPDEAFVQEIAGKYTEVVSFLNREYQDLTDDQGRKSRADSETLLSIHNLMRVRYVAKLNETVSTYNRNQLRSLVSQLTSTSHSISQSQTVNNANTKPEVMSPLKLGLTAYEQSPWKLALGQAGGAADFEVMSLTPDRFSIVDKMLTEAAPTVLFANKVMMQSLESTLNPFRKIETFANAPNAVSASAFTGTVVENQSQIASNRSTPSQIDYRSQRKEHLAWLANCELEDFWGNDPQNPYFERQSQLFLTAFNQESVDAPSKLAGDVNNRLSQLRRDTEDWVNMGVPKVVIGPQTKSINHPLTIQIPPTIPNGTSAIDLLNVEGKAISFGNNAGVNAFSHPFPVQPTGIYQSQRSYLQRIDATEFAGMSKGFERVRFRGHTQQFPFDIEGTKPKDSIDQIVDINPFPFVQPYVVVGGNITGSADVIFILDCSASMAKTLPNQRRQTRINAAKGVLDDILTSMATDKGKFRVLTMAFGNRMGWENGTLRAIKRPGVEVPAGIEPPNDVQFLNSENLTPLLDHDPGRNEPGVNVDRIKAEVNALQAFGETPLYYAIRLALQKVDPVKPTQIIVITDGVNEQSAEPGDPYRTSALQLITDLQRQKRPNLQLQVVGFAFEGNAKNLKITEKDTPKEDTLEELAWIAKFKGNGGFIPVDEPHKLKDEIEKLIQTKLKYSVTEKLDPSEPKLYDFDVPWYATQDFTNGKRFDYVVREWQTDSTVNIQLRGGEAIKLSYDNVLKKMIFSDDPAEITAQRQVAVTDSVSGNGTYQAQILNFQAPASDSKTLQIPVRLENIRNTLFTVRPYHIWAEIQPSATNSFKQNDLLETRYFGDLMLRNGTQFPEFLIQLRDWQPVARWARLKLFLHLDKPIVPEKTLSLLDILSGNSDSVKAETLVGNFTVQPATSVDKYKYIVMVTVEPGPEGIQPHHVEVTPTPPRIERTCTLAGDGSQKILSITHRFMYESKSDAEAAASPRVDIWTKEQLTTGAPSFTVDLQVPR</sequence>
<comment type="caution">
    <text evidence="4">The sequence shown here is derived from an EMBL/GenBank/DDBJ whole genome shotgun (WGS) entry which is preliminary data.</text>
</comment>
<name>A0A2S8FVI0_9BACT</name>
<evidence type="ECO:0000256" key="2">
    <source>
        <dbReference type="SAM" id="Phobius"/>
    </source>
</evidence>
<dbReference type="InterPro" id="IPR036465">
    <property type="entry name" value="vWFA_dom_sf"/>
</dbReference>
<dbReference type="EMBL" id="PUHY01000006">
    <property type="protein sequence ID" value="PQO36185.1"/>
    <property type="molecule type" value="Genomic_DNA"/>
</dbReference>
<dbReference type="PROSITE" id="PS50234">
    <property type="entry name" value="VWFA"/>
    <property type="match status" value="1"/>
</dbReference>
<dbReference type="RefSeq" id="WP_105329475.1">
    <property type="nucleotide sequence ID" value="NZ_PUHY01000006.1"/>
</dbReference>
<feature type="region of interest" description="Disordered" evidence="1">
    <location>
        <begin position="1"/>
        <end position="57"/>
    </location>
</feature>
<dbReference type="SUPFAM" id="SSF53300">
    <property type="entry name" value="vWA-like"/>
    <property type="match status" value="1"/>
</dbReference>
<gene>
    <name evidence="4" type="ORF">C5Y83_09730</name>
</gene>
<evidence type="ECO:0000313" key="5">
    <source>
        <dbReference type="Proteomes" id="UP000238322"/>
    </source>
</evidence>
<protein>
    <recommendedName>
        <fullName evidence="3">VWFA domain-containing protein</fullName>
    </recommendedName>
</protein>
<evidence type="ECO:0000259" key="3">
    <source>
        <dbReference type="PROSITE" id="PS50234"/>
    </source>
</evidence>